<dbReference type="Proteomes" id="UP000473571">
    <property type="component" value="Unassembled WGS sequence"/>
</dbReference>
<dbReference type="SUPFAM" id="SSF52540">
    <property type="entry name" value="P-loop containing nucleoside triphosphate hydrolases"/>
    <property type="match status" value="1"/>
</dbReference>
<name>A0A6L3NNZ2_9BURK</name>
<protein>
    <submittedName>
        <fullName evidence="1">Uncharacterized protein</fullName>
    </submittedName>
</protein>
<organism evidence="1 2">
    <name type="scientific">Burkholderia territorii</name>
    <dbReference type="NCBI Taxonomy" id="1503055"/>
    <lineage>
        <taxon>Bacteria</taxon>
        <taxon>Pseudomonadati</taxon>
        <taxon>Pseudomonadota</taxon>
        <taxon>Betaproteobacteria</taxon>
        <taxon>Burkholderiales</taxon>
        <taxon>Burkholderiaceae</taxon>
        <taxon>Burkholderia</taxon>
        <taxon>Burkholderia cepacia complex</taxon>
    </lineage>
</organism>
<evidence type="ECO:0000313" key="1">
    <source>
        <dbReference type="EMBL" id="KAB0685366.1"/>
    </source>
</evidence>
<dbReference type="AlphaFoldDB" id="A0A6L3NNZ2"/>
<evidence type="ECO:0000313" key="2">
    <source>
        <dbReference type="Proteomes" id="UP000473571"/>
    </source>
</evidence>
<dbReference type="InterPro" id="IPR027417">
    <property type="entry name" value="P-loop_NTPase"/>
</dbReference>
<comment type="caution">
    <text evidence="1">The sequence shown here is derived from an EMBL/GenBank/DDBJ whole genome shotgun (WGS) entry which is preliminary data.</text>
</comment>
<sequence length="136" mass="14475">MPNIFALQGPGNCGKSSTLVHLYQTLQTKYPAATIQTVHTGPRDIAVIMRGVNGLVIGIESQGDPNSRLPQSLSTFVAAKCDIIFCACRTSGMTVGWINSLSTIFSIHFVTQVRVANNYGASNAAMAAMLMRQAGI</sequence>
<dbReference type="RefSeq" id="WP_151003697.1">
    <property type="nucleotide sequence ID" value="NZ_CABVPO010000017.1"/>
</dbReference>
<accession>A0A6L3NNZ2</accession>
<proteinExistence type="predicted"/>
<reference evidence="1 2" key="1">
    <citation type="submission" date="2019-09" db="EMBL/GenBank/DDBJ databases">
        <title>Draft genome sequences of 48 bacterial type strains from the CCUG.</title>
        <authorList>
            <person name="Tunovic T."/>
            <person name="Pineiro-Iglesias B."/>
            <person name="Unosson C."/>
            <person name="Inganas E."/>
            <person name="Ohlen M."/>
            <person name="Cardew S."/>
            <person name="Jensie-Markopoulos S."/>
            <person name="Salva-Serra F."/>
            <person name="Jaen-Luchoro D."/>
            <person name="Karlsson R."/>
            <person name="Svensson-Stadler L."/>
            <person name="Chun J."/>
            <person name="Moore E."/>
        </authorList>
    </citation>
    <scope>NUCLEOTIDE SEQUENCE [LARGE SCALE GENOMIC DNA]</scope>
    <source>
        <strain evidence="1 2">CCUG 65687</strain>
    </source>
</reference>
<gene>
    <name evidence="1" type="ORF">F7R13_04790</name>
</gene>
<dbReference type="EMBL" id="VZOL01000028">
    <property type="protein sequence ID" value="KAB0685366.1"/>
    <property type="molecule type" value="Genomic_DNA"/>
</dbReference>